<dbReference type="GO" id="GO:0020037">
    <property type="term" value="F:heme binding"/>
    <property type="evidence" value="ECO:0007669"/>
    <property type="project" value="TreeGrafter"/>
</dbReference>
<feature type="transmembrane region" description="Helical" evidence="13">
    <location>
        <begin position="7"/>
        <end position="29"/>
    </location>
</feature>
<dbReference type="GO" id="GO:0046872">
    <property type="term" value="F:metal ion binding"/>
    <property type="evidence" value="ECO:0007669"/>
    <property type="project" value="UniProtKB-KW"/>
</dbReference>
<gene>
    <name evidence="15" type="ORF">IC608_05115</name>
</gene>
<comment type="caution">
    <text evidence="15">The sequence shown here is derived from an EMBL/GenBank/DDBJ whole genome shotgun (WGS) entry which is preliminary data.</text>
</comment>
<dbReference type="PANTHER" id="PTHR30529:SF3">
    <property type="entry name" value="CYTOCHROME B561 HOMOLOG 1"/>
    <property type="match status" value="1"/>
</dbReference>
<keyword evidence="7" id="KW-0479">Metal-binding</keyword>
<proteinExistence type="inferred from homology"/>
<keyword evidence="4" id="KW-1003">Cell membrane</keyword>
<dbReference type="InterPro" id="IPR011577">
    <property type="entry name" value="Cyt_b561_bac/Ni-Hgenase"/>
</dbReference>
<evidence type="ECO:0000259" key="14">
    <source>
        <dbReference type="Pfam" id="PF01292"/>
    </source>
</evidence>
<protein>
    <submittedName>
        <fullName evidence="15">Cytochrome b</fullName>
    </submittedName>
</protein>
<dbReference type="EMBL" id="JACYFU010000001">
    <property type="protein sequence ID" value="MBD8064854.1"/>
    <property type="molecule type" value="Genomic_DNA"/>
</dbReference>
<keyword evidence="9 13" id="KW-1133">Transmembrane helix</keyword>
<keyword evidence="16" id="KW-1185">Reference proteome</keyword>
<dbReference type="Proteomes" id="UP000654108">
    <property type="component" value="Unassembled WGS sequence"/>
</dbReference>
<dbReference type="GO" id="GO:0009055">
    <property type="term" value="F:electron transfer activity"/>
    <property type="evidence" value="ECO:0007669"/>
    <property type="project" value="InterPro"/>
</dbReference>
<evidence type="ECO:0000256" key="2">
    <source>
        <dbReference type="ARBA" id="ARBA00004651"/>
    </source>
</evidence>
<dbReference type="SUPFAM" id="SSF81342">
    <property type="entry name" value="Transmembrane di-heme cytochromes"/>
    <property type="match status" value="1"/>
</dbReference>
<dbReference type="AlphaFoldDB" id="A0A927FUE2"/>
<feature type="transmembrane region" description="Helical" evidence="13">
    <location>
        <begin position="95"/>
        <end position="120"/>
    </location>
</feature>
<evidence type="ECO:0000256" key="7">
    <source>
        <dbReference type="ARBA" id="ARBA00022723"/>
    </source>
</evidence>
<comment type="similarity">
    <text evidence="12">Belongs to the cytochrome b561 family.</text>
</comment>
<evidence type="ECO:0000256" key="3">
    <source>
        <dbReference type="ARBA" id="ARBA00022448"/>
    </source>
</evidence>
<dbReference type="PANTHER" id="PTHR30529">
    <property type="entry name" value="CYTOCHROME B561"/>
    <property type="match status" value="1"/>
</dbReference>
<dbReference type="InterPro" id="IPR052168">
    <property type="entry name" value="Cytochrome_b561_oxidase"/>
</dbReference>
<accession>A0A927FUE2</accession>
<keyword evidence="10" id="KW-0408">Iron</keyword>
<feature type="domain" description="Cytochrome b561 bacterial/Ni-hydrogenase" evidence="14">
    <location>
        <begin position="8"/>
        <end position="162"/>
    </location>
</feature>
<dbReference type="GO" id="GO:0022904">
    <property type="term" value="P:respiratory electron transport chain"/>
    <property type="evidence" value="ECO:0007669"/>
    <property type="project" value="InterPro"/>
</dbReference>
<keyword evidence="6 13" id="KW-0812">Transmembrane</keyword>
<evidence type="ECO:0000256" key="4">
    <source>
        <dbReference type="ARBA" id="ARBA00022475"/>
    </source>
</evidence>
<name>A0A927FUE2_9HYPH</name>
<keyword evidence="8" id="KW-0249">Electron transport</keyword>
<keyword evidence="3" id="KW-0813">Transport</keyword>
<comment type="subcellular location">
    <subcellularLocation>
        <location evidence="2">Cell membrane</location>
        <topology evidence="2">Multi-pass membrane protein</topology>
    </subcellularLocation>
</comment>
<keyword evidence="5" id="KW-0349">Heme</keyword>
<organism evidence="15 16">
    <name type="scientific">Devosia oryzisoli</name>
    <dbReference type="NCBI Taxonomy" id="2774138"/>
    <lineage>
        <taxon>Bacteria</taxon>
        <taxon>Pseudomonadati</taxon>
        <taxon>Pseudomonadota</taxon>
        <taxon>Alphaproteobacteria</taxon>
        <taxon>Hyphomicrobiales</taxon>
        <taxon>Devosiaceae</taxon>
        <taxon>Devosia</taxon>
    </lineage>
</organism>
<evidence type="ECO:0000256" key="11">
    <source>
        <dbReference type="ARBA" id="ARBA00023136"/>
    </source>
</evidence>
<dbReference type="RefSeq" id="WP_191773216.1">
    <property type="nucleotide sequence ID" value="NZ_JACYFU010000001.1"/>
</dbReference>
<feature type="transmembrane region" description="Helical" evidence="13">
    <location>
        <begin position="132"/>
        <end position="151"/>
    </location>
</feature>
<evidence type="ECO:0000256" key="10">
    <source>
        <dbReference type="ARBA" id="ARBA00023004"/>
    </source>
</evidence>
<evidence type="ECO:0000256" key="9">
    <source>
        <dbReference type="ARBA" id="ARBA00022989"/>
    </source>
</evidence>
<evidence type="ECO:0000313" key="15">
    <source>
        <dbReference type="EMBL" id="MBD8064854.1"/>
    </source>
</evidence>
<evidence type="ECO:0000256" key="8">
    <source>
        <dbReference type="ARBA" id="ARBA00022982"/>
    </source>
</evidence>
<dbReference type="InterPro" id="IPR016174">
    <property type="entry name" value="Di-haem_cyt_TM"/>
</dbReference>
<sequence>MASRKDGYSGLQIGVHWLIVAMVAVQLLVAERMSEMVEAAEEHEVVSATTSALAAVHYWLGIGILLVMFVRLLMRFSMGTPEHAGRDNALLNTAAATVHWLLYIVLIAVPISGLIAYYGIAEIGDIHALSKPILIVLVSLHILGALYNQFIRKDGTLMRMLRPAR</sequence>
<evidence type="ECO:0000256" key="12">
    <source>
        <dbReference type="ARBA" id="ARBA00037975"/>
    </source>
</evidence>
<reference evidence="15" key="1">
    <citation type="submission" date="2020-09" db="EMBL/GenBank/DDBJ databases">
        <title>Genome seq and assembly of Devosia sp.</title>
        <authorList>
            <person name="Chhetri G."/>
        </authorList>
    </citation>
    <scope>NUCLEOTIDE SEQUENCE</scope>
    <source>
        <strain evidence="15">PTR5</strain>
    </source>
</reference>
<evidence type="ECO:0000256" key="13">
    <source>
        <dbReference type="SAM" id="Phobius"/>
    </source>
</evidence>
<keyword evidence="11 13" id="KW-0472">Membrane</keyword>
<evidence type="ECO:0000256" key="6">
    <source>
        <dbReference type="ARBA" id="ARBA00022692"/>
    </source>
</evidence>
<dbReference type="GO" id="GO:0005886">
    <property type="term" value="C:plasma membrane"/>
    <property type="evidence" value="ECO:0007669"/>
    <property type="project" value="UniProtKB-SubCell"/>
</dbReference>
<evidence type="ECO:0000256" key="5">
    <source>
        <dbReference type="ARBA" id="ARBA00022617"/>
    </source>
</evidence>
<dbReference type="Pfam" id="PF01292">
    <property type="entry name" value="Ni_hydr_CYTB"/>
    <property type="match status" value="1"/>
</dbReference>
<feature type="transmembrane region" description="Helical" evidence="13">
    <location>
        <begin position="56"/>
        <end position="74"/>
    </location>
</feature>
<evidence type="ECO:0000313" key="16">
    <source>
        <dbReference type="Proteomes" id="UP000654108"/>
    </source>
</evidence>
<comment type="cofactor">
    <cofactor evidence="1">
        <name>heme b</name>
        <dbReference type="ChEBI" id="CHEBI:60344"/>
    </cofactor>
</comment>
<evidence type="ECO:0000256" key="1">
    <source>
        <dbReference type="ARBA" id="ARBA00001970"/>
    </source>
</evidence>